<gene>
    <name evidence="1" type="ORF">HYFRA_00003609</name>
</gene>
<protein>
    <submittedName>
        <fullName evidence="1">Uncharacterized protein</fullName>
    </submittedName>
</protein>
<accession>A0A9N9KZA9</accession>
<evidence type="ECO:0000313" key="2">
    <source>
        <dbReference type="Proteomes" id="UP000696280"/>
    </source>
</evidence>
<dbReference type="AlphaFoldDB" id="A0A9N9KZA9"/>
<evidence type="ECO:0000313" key="1">
    <source>
        <dbReference type="EMBL" id="CAG8956229.1"/>
    </source>
</evidence>
<name>A0A9N9KZA9_9HELO</name>
<keyword evidence="2" id="KW-1185">Reference proteome</keyword>
<dbReference type="EMBL" id="CAJVRL010000070">
    <property type="protein sequence ID" value="CAG8956229.1"/>
    <property type="molecule type" value="Genomic_DNA"/>
</dbReference>
<dbReference type="Proteomes" id="UP000696280">
    <property type="component" value="Unassembled WGS sequence"/>
</dbReference>
<organism evidence="1 2">
    <name type="scientific">Hymenoscyphus fraxineus</name>
    <dbReference type="NCBI Taxonomy" id="746836"/>
    <lineage>
        <taxon>Eukaryota</taxon>
        <taxon>Fungi</taxon>
        <taxon>Dikarya</taxon>
        <taxon>Ascomycota</taxon>
        <taxon>Pezizomycotina</taxon>
        <taxon>Leotiomycetes</taxon>
        <taxon>Helotiales</taxon>
        <taxon>Helotiaceae</taxon>
        <taxon>Hymenoscyphus</taxon>
    </lineage>
</organism>
<reference evidence="1" key="1">
    <citation type="submission" date="2021-07" db="EMBL/GenBank/DDBJ databases">
        <authorList>
            <person name="Durling M."/>
        </authorList>
    </citation>
    <scope>NUCLEOTIDE SEQUENCE</scope>
</reference>
<sequence length="76" mass="8905">MAEGQIMATTTCIRNVVRRLVLQSGWGPAKRIMMGLSRYADDSYSPYHGCWWSYREEKIAGSWRGTWSFVVRWLED</sequence>
<comment type="caution">
    <text evidence="1">The sequence shown here is derived from an EMBL/GenBank/DDBJ whole genome shotgun (WGS) entry which is preliminary data.</text>
</comment>
<proteinExistence type="predicted"/>